<gene>
    <name evidence="2" type="ORF">BN873_460003</name>
</gene>
<dbReference type="GO" id="GO:0008757">
    <property type="term" value="F:S-adenosylmethionine-dependent methyltransferase activity"/>
    <property type="evidence" value="ECO:0007669"/>
    <property type="project" value="InterPro"/>
</dbReference>
<evidence type="ECO:0000313" key="3">
    <source>
        <dbReference type="Proteomes" id="UP000035760"/>
    </source>
</evidence>
<feature type="domain" description="Methyltransferase type 11" evidence="1">
    <location>
        <begin position="43"/>
        <end position="135"/>
    </location>
</feature>
<accession>W6M9B4</accession>
<dbReference type="CDD" id="cd02440">
    <property type="entry name" value="AdoMet_MTases"/>
    <property type="match status" value="1"/>
</dbReference>
<dbReference type="STRING" id="1400863.BN873_460003"/>
<sequence length="202" mass="22085">MSLRHSYTVLAPVYDTFVAPFTLAARQSNLALLPKAASTEVLLVGIGSGLDIPLLPRGPRYTGIDLTPAMLERARRKATAEKLDIQLDIGDARALPYPAAAFDAVVLHLILAVAPCPERVLAESVRVLRPGGQMLVFDKFLRPGQSAPLRRLISPFVGLLATHTDVVFEQLLAQTRSLEVVSDTPTLARGWFRRIVLRKRAS</sequence>
<name>W6M9B4_9GAMM</name>
<dbReference type="GO" id="GO:0032259">
    <property type="term" value="P:methylation"/>
    <property type="evidence" value="ECO:0007669"/>
    <property type="project" value="UniProtKB-KW"/>
</dbReference>
<dbReference type="Gene3D" id="3.40.50.150">
    <property type="entry name" value="Vaccinia Virus protein VP39"/>
    <property type="match status" value="1"/>
</dbReference>
<dbReference type="SUPFAM" id="SSF53335">
    <property type="entry name" value="S-adenosyl-L-methionine-dependent methyltransferases"/>
    <property type="match status" value="1"/>
</dbReference>
<dbReference type="Proteomes" id="UP000035760">
    <property type="component" value="Unassembled WGS sequence"/>
</dbReference>
<dbReference type="PANTHER" id="PTHR42912">
    <property type="entry name" value="METHYLTRANSFERASE"/>
    <property type="match status" value="1"/>
</dbReference>
<dbReference type="InterPro" id="IPR050508">
    <property type="entry name" value="Methyltransf_Superfamily"/>
</dbReference>
<reference evidence="2" key="1">
    <citation type="submission" date="2013-07" db="EMBL/GenBank/DDBJ databases">
        <authorList>
            <person name="McIlroy S."/>
        </authorList>
    </citation>
    <scope>NUCLEOTIDE SEQUENCE [LARGE SCALE GENOMIC DNA]</scope>
    <source>
        <strain evidence="2">Run_A_D11</strain>
    </source>
</reference>
<comment type="caution">
    <text evidence="2">The sequence shown here is derived from an EMBL/GenBank/DDBJ whole genome shotgun (WGS) entry which is preliminary data.</text>
</comment>
<organism evidence="2 3">
    <name type="scientific">Candidatus Competibacter denitrificans Run_A_D11</name>
    <dbReference type="NCBI Taxonomy" id="1400863"/>
    <lineage>
        <taxon>Bacteria</taxon>
        <taxon>Pseudomonadati</taxon>
        <taxon>Pseudomonadota</taxon>
        <taxon>Gammaproteobacteria</taxon>
        <taxon>Candidatus Competibacteraceae</taxon>
        <taxon>Candidatus Competibacter</taxon>
    </lineage>
</organism>
<dbReference type="PANTHER" id="PTHR42912:SF93">
    <property type="entry name" value="N6-ADENOSINE-METHYLTRANSFERASE TMT1A"/>
    <property type="match status" value="1"/>
</dbReference>
<evidence type="ECO:0000313" key="2">
    <source>
        <dbReference type="EMBL" id="CDI03199.1"/>
    </source>
</evidence>
<keyword evidence="2" id="KW-0808">Transferase</keyword>
<keyword evidence="3" id="KW-1185">Reference proteome</keyword>
<dbReference type="InterPro" id="IPR013216">
    <property type="entry name" value="Methyltransf_11"/>
</dbReference>
<dbReference type="AlphaFoldDB" id="W6M9B4"/>
<proteinExistence type="predicted"/>
<dbReference type="RefSeq" id="WP_048673759.1">
    <property type="nucleotide sequence ID" value="NZ_CBTJ020000054.1"/>
</dbReference>
<keyword evidence="2" id="KW-0489">Methyltransferase</keyword>
<dbReference type="Pfam" id="PF08241">
    <property type="entry name" value="Methyltransf_11"/>
    <property type="match status" value="1"/>
</dbReference>
<evidence type="ECO:0000259" key="1">
    <source>
        <dbReference type="Pfam" id="PF08241"/>
    </source>
</evidence>
<dbReference type="EMBL" id="CBTJ020000054">
    <property type="protein sequence ID" value="CDI03199.1"/>
    <property type="molecule type" value="Genomic_DNA"/>
</dbReference>
<dbReference type="OrthoDB" id="323463at2"/>
<protein>
    <submittedName>
        <fullName evidence="2">Methyltransferase type 11</fullName>
    </submittedName>
</protein>
<dbReference type="InterPro" id="IPR029063">
    <property type="entry name" value="SAM-dependent_MTases_sf"/>
</dbReference>
<reference evidence="2" key="2">
    <citation type="submission" date="2014-03" db="EMBL/GenBank/DDBJ databases">
        <title>Candidatus Competibacter-lineage genomes retrieved from metagenomes reveal functional metabolic diversity.</title>
        <authorList>
            <person name="McIlroy S.J."/>
            <person name="Albertsen M."/>
            <person name="Andresen E.K."/>
            <person name="Saunders A.M."/>
            <person name="Kristiansen R."/>
            <person name="Stokholm-Bjerregaard M."/>
            <person name="Nielsen K.L."/>
            <person name="Nielsen P.H."/>
        </authorList>
    </citation>
    <scope>NUCLEOTIDE SEQUENCE</scope>
    <source>
        <strain evidence="2">Run_A_D11</strain>
    </source>
</reference>